<dbReference type="InterPro" id="IPR041569">
    <property type="entry name" value="AAA_lid_3"/>
</dbReference>
<dbReference type="GO" id="GO:0006508">
    <property type="term" value="P:proteolysis"/>
    <property type="evidence" value="ECO:0007669"/>
    <property type="project" value="UniProtKB-KW"/>
</dbReference>
<comment type="subunit">
    <text evidence="15">Homohexamer.</text>
</comment>
<dbReference type="InterPro" id="IPR027417">
    <property type="entry name" value="P-loop_NTPase"/>
</dbReference>
<dbReference type="InterPro" id="IPR011546">
    <property type="entry name" value="Pept_M41_FtsH_extracell"/>
</dbReference>
<evidence type="ECO:0000313" key="21">
    <source>
        <dbReference type="Proteomes" id="UP000673975"/>
    </source>
</evidence>
<dbReference type="GO" id="GO:0030163">
    <property type="term" value="P:protein catabolic process"/>
    <property type="evidence" value="ECO:0007669"/>
    <property type="project" value="UniProtKB-UniRule"/>
</dbReference>
<dbReference type="PANTHER" id="PTHR23076:SF97">
    <property type="entry name" value="ATP-DEPENDENT ZINC METALLOPROTEASE YME1L1"/>
    <property type="match status" value="1"/>
</dbReference>
<comment type="similarity">
    <text evidence="16">Belongs to the AAA ATPase family.</text>
</comment>
<dbReference type="InterPro" id="IPR003593">
    <property type="entry name" value="AAA+_ATPase"/>
</dbReference>
<dbReference type="GO" id="GO:0004222">
    <property type="term" value="F:metalloendopeptidase activity"/>
    <property type="evidence" value="ECO:0007669"/>
    <property type="project" value="InterPro"/>
</dbReference>
<keyword evidence="17" id="KW-0175">Coiled coil</keyword>
<dbReference type="GO" id="GO:0008270">
    <property type="term" value="F:zinc ion binding"/>
    <property type="evidence" value="ECO:0007669"/>
    <property type="project" value="UniProtKB-UniRule"/>
</dbReference>
<feature type="coiled-coil region" evidence="17">
    <location>
        <begin position="558"/>
        <end position="585"/>
    </location>
</feature>
<keyword evidence="6 15" id="KW-0479">Metal-binding</keyword>
<evidence type="ECO:0000256" key="14">
    <source>
        <dbReference type="ARBA" id="ARBA00061570"/>
    </source>
</evidence>
<dbReference type="EMBL" id="JAFIDN010000004">
    <property type="protein sequence ID" value="MBP3192327.1"/>
    <property type="molecule type" value="Genomic_DNA"/>
</dbReference>
<dbReference type="FunFam" id="1.10.8.60:FF:000001">
    <property type="entry name" value="ATP-dependent zinc metalloprotease FtsH"/>
    <property type="match status" value="1"/>
</dbReference>
<feature type="region of interest" description="Disordered" evidence="18">
    <location>
        <begin position="604"/>
        <end position="694"/>
    </location>
</feature>
<evidence type="ECO:0000256" key="5">
    <source>
        <dbReference type="ARBA" id="ARBA00022692"/>
    </source>
</evidence>
<comment type="caution">
    <text evidence="20">The sequence shown here is derived from an EMBL/GenBank/DDBJ whole genome shotgun (WGS) entry which is preliminary data.</text>
</comment>
<evidence type="ECO:0000256" key="3">
    <source>
        <dbReference type="ARBA" id="ARBA00022475"/>
    </source>
</evidence>
<evidence type="ECO:0000256" key="2">
    <source>
        <dbReference type="ARBA" id="ARBA00010044"/>
    </source>
</evidence>
<comment type="function">
    <text evidence="15">Acts as a processive, ATP-dependent zinc metallopeptidase for both cytoplasmic and membrane proteins. Plays a role in the quality control of integral membrane proteins.</text>
</comment>
<feature type="binding site" evidence="15">
    <location>
        <begin position="202"/>
        <end position="209"/>
    </location>
    <ligand>
        <name>ATP</name>
        <dbReference type="ChEBI" id="CHEBI:30616"/>
    </ligand>
</feature>
<dbReference type="InterPro" id="IPR037219">
    <property type="entry name" value="Peptidase_M41-like"/>
</dbReference>
<keyword evidence="13 15" id="KW-0472">Membrane</keyword>
<feature type="active site" evidence="15">
    <location>
        <position position="425"/>
    </location>
</feature>
<dbReference type="InterPro" id="IPR003959">
    <property type="entry name" value="ATPase_AAA_core"/>
</dbReference>
<dbReference type="Pfam" id="PF01434">
    <property type="entry name" value="Peptidase_M41"/>
    <property type="match status" value="1"/>
</dbReference>
<comment type="similarity">
    <text evidence="2 15">In the C-terminal section; belongs to the peptidase M41 family.</text>
</comment>
<comment type="cofactor">
    <cofactor evidence="15">
        <name>Zn(2+)</name>
        <dbReference type="ChEBI" id="CHEBI:29105"/>
    </cofactor>
    <text evidence="15">Binds 1 zinc ion per subunit.</text>
</comment>
<dbReference type="InterPro" id="IPR003960">
    <property type="entry name" value="ATPase_AAA_CS"/>
</dbReference>
<feature type="domain" description="AAA+ ATPase" evidence="19">
    <location>
        <begin position="194"/>
        <end position="333"/>
    </location>
</feature>
<dbReference type="GO" id="GO:0004176">
    <property type="term" value="F:ATP-dependent peptidase activity"/>
    <property type="evidence" value="ECO:0007669"/>
    <property type="project" value="InterPro"/>
</dbReference>
<evidence type="ECO:0000256" key="16">
    <source>
        <dbReference type="RuleBase" id="RU003651"/>
    </source>
</evidence>
<feature type="compositionally biased region" description="Basic and acidic residues" evidence="18">
    <location>
        <begin position="624"/>
        <end position="636"/>
    </location>
</feature>
<evidence type="ECO:0000256" key="18">
    <source>
        <dbReference type="SAM" id="MobiDB-lite"/>
    </source>
</evidence>
<dbReference type="EC" id="3.4.24.-" evidence="15"/>
<sequence length="694" mass="77316">MIFYFLIAAILGIWILYSYYGGQLSPDQIHYSTFRAQLKDNNVKEITVQGERIEGKLKEAAERRSVEGDTISYTEFITYIPSFGDDELMALLEQSEVEVTTVPESDNTWLYFLFMTMPFLLILIIAIAWYRRMNSQGQGMFSIGKSQAKLHKPGDGKQTTFDDVAGGDEAKRELQEIVSYLKDPGKFEKLGVKVPKGVLLYGAPGTGKTLMARAVAGEAGVPFYSITGSDFMEMLVGVGAKRVREMFKNAKEAAPAIIFIDELDSIGRRRGAGLGGGHDEREQTLNQLLSEMDGFEPNESVIIMAATNRPDILDKALLRPGRFNRRVEVGLPSQEDRVKILQIHARNKPMADDVDFENVSRGTPGFSGADLENLLNEAAMLTARDNRDKITQRDIDLARDKIIMGLERKGVVLEEEERRMLAYHEAGHAIVAAVLDNTDPVHKVTIIPRGQAMGVTQQLPERDQYLYRKEHLLDRLAVIMGGRAAERMIFNTATSGAENDLKQVTKLARKMVLDWGMSDQFRYTALGGQREEVFLGEQMGSQREYSDETAREADKAVNAILEEAYNRAEELLKKHKKAFDTLAEMLLDREEVYGDEILKLVGKKPKAPAKTTVAGSIGGQNGSGRDKKDDRSEETSVTKSSDQSARDGKTDGQIKSDEDNADNESDDESENNENQSEASWTSEKNSGSNKDNKS</sequence>
<dbReference type="FunFam" id="3.40.50.300:FF:000001">
    <property type="entry name" value="ATP-dependent zinc metalloprotease FtsH"/>
    <property type="match status" value="1"/>
</dbReference>
<evidence type="ECO:0000256" key="7">
    <source>
        <dbReference type="ARBA" id="ARBA00022741"/>
    </source>
</evidence>
<dbReference type="Gene3D" id="1.20.58.760">
    <property type="entry name" value="Peptidase M41"/>
    <property type="match status" value="1"/>
</dbReference>
<organism evidence="20 21">
    <name type="scientific">Natronogracilivirga saccharolytica</name>
    <dbReference type="NCBI Taxonomy" id="2812953"/>
    <lineage>
        <taxon>Bacteria</taxon>
        <taxon>Pseudomonadati</taxon>
        <taxon>Balneolota</taxon>
        <taxon>Balneolia</taxon>
        <taxon>Balneolales</taxon>
        <taxon>Cyclonatronaceae</taxon>
        <taxon>Natronogracilivirga</taxon>
    </lineage>
</organism>
<dbReference type="PANTHER" id="PTHR23076">
    <property type="entry name" value="METALLOPROTEASE M41 FTSH"/>
    <property type="match status" value="1"/>
</dbReference>
<evidence type="ECO:0000256" key="11">
    <source>
        <dbReference type="ARBA" id="ARBA00022989"/>
    </source>
</evidence>
<evidence type="ECO:0000256" key="12">
    <source>
        <dbReference type="ARBA" id="ARBA00023049"/>
    </source>
</evidence>
<dbReference type="Proteomes" id="UP000673975">
    <property type="component" value="Unassembled WGS sequence"/>
</dbReference>
<dbReference type="PROSITE" id="PS00674">
    <property type="entry name" value="AAA"/>
    <property type="match status" value="1"/>
</dbReference>
<dbReference type="InterPro" id="IPR005936">
    <property type="entry name" value="FtsH"/>
</dbReference>
<dbReference type="Pfam" id="PF06480">
    <property type="entry name" value="FtsH_ext"/>
    <property type="match status" value="1"/>
</dbReference>
<comment type="similarity">
    <text evidence="14 15">In the central section; belongs to the AAA ATPase family.</text>
</comment>
<evidence type="ECO:0000256" key="8">
    <source>
        <dbReference type="ARBA" id="ARBA00022801"/>
    </source>
</evidence>
<reference evidence="20" key="1">
    <citation type="submission" date="2021-02" db="EMBL/GenBank/DDBJ databases">
        <title>Natronogracilivirga saccharolytica gen. nov. sp. nov. a new anaerobic, haloalkiliphilic carbohydrate-fermenting bacterium from soda lake and proposing of Cyclonatronumiaceae fam. nov. in the phylum Balneolaeota.</title>
        <authorList>
            <person name="Zhilina T.N."/>
            <person name="Sorokin D.Y."/>
            <person name="Zavarzina D.G."/>
            <person name="Toshchakov S.V."/>
            <person name="Kublanov I.V."/>
        </authorList>
    </citation>
    <scope>NUCLEOTIDE SEQUENCE</scope>
    <source>
        <strain evidence="20">Z-1702</strain>
    </source>
</reference>
<dbReference type="Gene3D" id="3.40.50.300">
    <property type="entry name" value="P-loop containing nucleotide triphosphate hydrolases"/>
    <property type="match status" value="1"/>
</dbReference>
<keyword evidence="5 15" id="KW-0812">Transmembrane</keyword>
<dbReference type="GO" id="GO:0016887">
    <property type="term" value="F:ATP hydrolysis activity"/>
    <property type="evidence" value="ECO:0007669"/>
    <property type="project" value="UniProtKB-UniRule"/>
</dbReference>
<evidence type="ECO:0000256" key="6">
    <source>
        <dbReference type="ARBA" id="ARBA00022723"/>
    </source>
</evidence>
<dbReference type="Pfam" id="PF00004">
    <property type="entry name" value="AAA"/>
    <property type="match status" value="1"/>
</dbReference>
<dbReference type="Pfam" id="PF17862">
    <property type="entry name" value="AAA_lid_3"/>
    <property type="match status" value="1"/>
</dbReference>
<feature type="binding site" evidence="15">
    <location>
        <position position="424"/>
    </location>
    <ligand>
        <name>Zn(2+)</name>
        <dbReference type="ChEBI" id="CHEBI:29105"/>
        <note>catalytic</note>
    </ligand>
</feature>
<dbReference type="FunFam" id="1.20.58.760:FF:000001">
    <property type="entry name" value="ATP-dependent zinc metalloprotease FtsH"/>
    <property type="match status" value="1"/>
</dbReference>
<evidence type="ECO:0000256" key="13">
    <source>
        <dbReference type="ARBA" id="ARBA00023136"/>
    </source>
</evidence>
<feature type="binding site" evidence="15">
    <location>
        <position position="500"/>
    </location>
    <ligand>
        <name>Zn(2+)</name>
        <dbReference type="ChEBI" id="CHEBI:29105"/>
        <note>catalytic</note>
    </ligand>
</feature>
<dbReference type="Gene3D" id="1.10.8.60">
    <property type="match status" value="1"/>
</dbReference>
<evidence type="ECO:0000256" key="15">
    <source>
        <dbReference type="HAMAP-Rule" id="MF_01458"/>
    </source>
</evidence>
<feature type="transmembrane region" description="Helical" evidence="15">
    <location>
        <begin position="109"/>
        <end position="130"/>
    </location>
</feature>
<comment type="subcellular location">
    <subcellularLocation>
        <location evidence="15">Cell membrane</location>
        <topology evidence="15">Multi-pass membrane protein</topology>
        <orientation evidence="15">Cytoplasmic side</orientation>
    </subcellularLocation>
    <subcellularLocation>
        <location evidence="1">Membrane</location>
    </subcellularLocation>
</comment>
<evidence type="ECO:0000256" key="9">
    <source>
        <dbReference type="ARBA" id="ARBA00022833"/>
    </source>
</evidence>
<evidence type="ECO:0000313" key="20">
    <source>
        <dbReference type="EMBL" id="MBP3192327.1"/>
    </source>
</evidence>
<keyword evidence="11 15" id="KW-1133">Transmembrane helix</keyword>
<keyword evidence="12 15" id="KW-0482">Metalloprotease</keyword>
<proteinExistence type="inferred from homology"/>
<evidence type="ECO:0000256" key="4">
    <source>
        <dbReference type="ARBA" id="ARBA00022670"/>
    </source>
</evidence>
<name>A0A8J7RSU8_9BACT</name>
<evidence type="ECO:0000256" key="1">
    <source>
        <dbReference type="ARBA" id="ARBA00004370"/>
    </source>
</evidence>
<feature type="compositionally biased region" description="Polar residues" evidence="18">
    <location>
        <begin position="680"/>
        <end position="694"/>
    </location>
</feature>
<dbReference type="Gene3D" id="3.30.720.210">
    <property type="match status" value="1"/>
</dbReference>
<dbReference type="GO" id="GO:0005524">
    <property type="term" value="F:ATP binding"/>
    <property type="evidence" value="ECO:0007669"/>
    <property type="project" value="UniProtKB-UniRule"/>
</dbReference>
<keyword evidence="8 15" id="KW-0378">Hydrolase</keyword>
<feature type="compositionally biased region" description="Basic and acidic residues" evidence="18">
    <location>
        <begin position="644"/>
        <end position="658"/>
    </location>
</feature>
<feature type="transmembrane region" description="Helical" evidence="15">
    <location>
        <begin position="5"/>
        <end position="22"/>
    </location>
</feature>
<feature type="compositionally biased region" description="Acidic residues" evidence="18">
    <location>
        <begin position="659"/>
        <end position="671"/>
    </location>
</feature>
<keyword evidence="4 15" id="KW-0645">Protease</keyword>
<evidence type="ECO:0000259" key="19">
    <source>
        <dbReference type="SMART" id="SM00382"/>
    </source>
</evidence>
<accession>A0A8J7RSU8</accession>
<keyword evidence="21" id="KW-1185">Reference proteome</keyword>
<feature type="binding site" evidence="15">
    <location>
        <position position="428"/>
    </location>
    <ligand>
        <name>Zn(2+)</name>
        <dbReference type="ChEBI" id="CHEBI:29105"/>
        <note>catalytic</note>
    </ligand>
</feature>
<keyword evidence="7 15" id="KW-0547">Nucleotide-binding</keyword>
<dbReference type="GO" id="GO:0005886">
    <property type="term" value="C:plasma membrane"/>
    <property type="evidence" value="ECO:0007669"/>
    <property type="project" value="UniProtKB-SubCell"/>
</dbReference>
<dbReference type="NCBIfam" id="TIGR01241">
    <property type="entry name" value="FtsH_fam"/>
    <property type="match status" value="1"/>
</dbReference>
<evidence type="ECO:0000256" key="17">
    <source>
        <dbReference type="SAM" id="Coils"/>
    </source>
</evidence>
<dbReference type="HAMAP" id="MF_01458">
    <property type="entry name" value="FtsH"/>
    <property type="match status" value="1"/>
</dbReference>
<dbReference type="SUPFAM" id="SSF52540">
    <property type="entry name" value="P-loop containing nucleoside triphosphate hydrolases"/>
    <property type="match status" value="1"/>
</dbReference>
<dbReference type="CDD" id="cd19501">
    <property type="entry name" value="RecA-like_FtsH"/>
    <property type="match status" value="1"/>
</dbReference>
<keyword evidence="10 15" id="KW-0067">ATP-binding</keyword>
<keyword evidence="9 15" id="KW-0862">Zinc</keyword>
<dbReference type="AlphaFoldDB" id="A0A8J7RSU8"/>
<keyword evidence="3 15" id="KW-1003">Cell membrane</keyword>
<protein>
    <recommendedName>
        <fullName evidence="15">ATP-dependent zinc metalloprotease FtsH</fullName>
        <ecNumber evidence="15">3.4.24.-</ecNumber>
    </recommendedName>
</protein>
<dbReference type="SUPFAM" id="SSF140990">
    <property type="entry name" value="FtsH protease domain-like"/>
    <property type="match status" value="1"/>
</dbReference>
<dbReference type="InterPro" id="IPR000642">
    <property type="entry name" value="Peptidase_M41"/>
</dbReference>
<dbReference type="SMART" id="SM00382">
    <property type="entry name" value="AAA"/>
    <property type="match status" value="1"/>
</dbReference>
<evidence type="ECO:0000256" key="10">
    <source>
        <dbReference type="ARBA" id="ARBA00022840"/>
    </source>
</evidence>
<gene>
    <name evidence="15 20" type="primary">ftsH</name>
    <name evidence="20" type="ORF">NATSA_06610</name>
</gene>